<gene>
    <name evidence="11" type="ORF">B0W44_10535</name>
</gene>
<feature type="transmembrane region" description="Helical" evidence="9">
    <location>
        <begin position="354"/>
        <end position="372"/>
    </location>
</feature>
<dbReference type="AlphaFoldDB" id="A0A1U9K7U9"/>
<keyword evidence="8 9" id="KW-0472">Membrane</keyword>
<dbReference type="KEGG" id="ntr:B0W44_10535"/>
<sequence>MGVVQYVVDLGPTVVLPILICLFGLLLRQKLGSAIRSGITVGIGFIGINLVIDLLVGNLGPAAQAMVNNLGVNLSVIDVGWPATSAIAFGSTVGALAIPIGLAVNVGMLVLGLTKTLDIDLWNFWHIAFTGALVAILTDSFWMGILTAVVHMMILLILADLTAKHVQDFYGYPNISFPHGTSAPYYLIALPMNKLFDAIPVVRDWKANPESIQKRFGVLGESTIIGLALGLVIGVLAGYDVQQILQLGISTAAVMLLLPRMVSVLMEGLMPVSEAAGEFIKKRFPGREFYIGLDSAIAVGHPSTIASSLLLVPIVLALAVMLPGNRVLPFGDLATIPFIVCLMVPIFRGNVFRTVVTGAVAIGIGLYIATWISPMFTTAAANAKFEFPENATTISSLVDGANPMTWILLMVSKLGALGMIVFGILIIAWAYYMKVRRAQPVK</sequence>
<protein>
    <submittedName>
        <fullName evidence="11">PTS galactitol transporter subunit IIC</fullName>
    </submittedName>
</protein>
<evidence type="ECO:0000313" key="11">
    <source>
        <dbReference type="EMBL" id="AQS56137.1"/>
    </source>
</evidence>
<dbReference type="GO" id="GO:0005886">
    <property type="term" value="C:plasma membrane"/>
    <property type="evidence" value="ECO:0007669"/>
    <property type="project" value="UniProtKB-SubCell"/>
</dbReference>
<dbReference type="GO" id="GO:0015577">
    <property type="term" value="F:galactitol transmembrane transporter activity"/>
    <property type="evidence" value="ECO:0007669"/>
    <property type="project" value="InterPro"/>
</dbReference>
<dbReference type="InterPro" id="IPR004703">
    <property type="entry name" value="PTS_sugar-sp_permease"/>
</dbReference>
<evidence type="ECO:0000256" key="1">
    <source>
        <dbReference type="ARBA" id="ARBA00004651"/>
    </source>
</evidence>
<keyword evidence="12" id="KW-1185">Reference proteome</keyword>
<dbReference type="InterPro" id="IPR013853">
    <property type="entry name" value="EIIC-GAT"/>
</dbReference>
<feature type="transmembrane region" description="Helical" evidence="9">
    <location>
        <begin position="216"/>
        <end position="239"/>
    </location>
</feature>
<evidence type="ECO:0000256" key="8">
    <source>
        <dbReference type="ARBA" id="ARBA00023136"/>
    </source>
</evidence>
<dbReference type="PROSITE" id="PS51104">
    <property type="entry name" value="PTS_EIIC_TYPE_2"/>
    <property type="match status" value="1"/>
</dbReference>
<feature type="transmembrane region" description="Helical" evidence="9">
    <location>
        <begin position="6"/>
        <end position="27"/>
    </location>
</feature>
<keyword evidence="2" id="KW-0813">Transport</keyword>
<feature type="transmembrane region" description="Helical" evidence="9">
    <location>
        <begin position="119"/>
        <end position="137"/>
    </location>
</feature>
<feature type="domain" description="PTS EIIC type-2" evidence="10">
    <location>
        <begin position="4"/>
        <end position="439"/>
    </location>
</feature>
<feature type="transmembrane region" description="Helical" evidence="9">
    <location>
        <begin position="406"/>
        <end position="432"/>
    </location>
</feature>
<evidence type="ECO:0000256" key="7">
    <source>
        <dbReference type="ARBA" id="ARBA00022989"/>
    </source>
</evidence>
<feature type="transmembrane region" description="Helical" evidence="9">
    <location>
        <begin position="245"/>
        <end position="269"/>
    </location>
</feature>
<dbReference type="PIRSF" id="PIRSF006304">
    <property type="entry name" value="GatC"/>
    <property type="match status" value="1"/>
</dbReference>
<dbReference type="PANTHER" id="PTHR37324">
    <property type="entry name" value="PTS SYSTEM GALACTITOL-SPECIFIC EIIC COMPONENT"/>
    <property type="match status" value="1"/>
</dbReference>
<evidence type="ECO:0000256" key="9">
    <source>
        <dbReference type="SAM" id="Phobius"/>
    </source>
</evidence>
<evidence type="ECO:0000256" key="4">
    <source>
        <dbReference type="ARBA" id="ARBA00022597"/>
    </source>
</evidence>
<dbReference type="GO" id="GO:0009401">
    <property type="term" value="P:phosphoenolpyruvate-dependent sugar phosphotransferase system"/>
    <property type="evidence" value="ECO:0007669"/>
    <property type="project" value="UniProtKB-KW"/>
</dbReference>
<feature type="transmembrane region" description="Helical" evidence="9">
    <location>
        <begin position="328"/>
        <end position="347"/>
    </location>
</feature>
<feature type="transmembrane region" description="Helical" evidence="9">
    <location>
        <begin position="143"/>
        <end position="163"/>
    </location>
</feature>
<accession>A0A1U9K7U9</accession>
<comment type="subcellular location">
    <subcellularLocation>
        <location evidence="1">Cell membrane</location>
        <topology evidence="1">Multi-pass membrane protein</topology>
    </subcellularLocation>
</comment>
<evidence type="ECO:0000313" key="12">
    <source>
        <dbReference type="Proteomes" id="UP000188603"/>
    </source>
</evidence>
<keyword evidence="6 9" id="KW-0812">Transmembrane</keyword>
<evidence type="ECO:0000259" key="10">
    <source>
        <dbReference type="PROSITE" id="PS51104"/>
    </source>
</evidence>
<dbReference type="Pfam" id="PF03611">
    <property type="entry name" value="EIIC-GAT"/>
    <property type="match status" value="1"/>
</dbReference>
<name>A0A1U9K7U9_9BACL</name>
<keyword evidence="4" id="KW-0762">Sugar transport</keyword>
<dbReference type="Proteomes" id="UP000188603">
    <property type="component" value="Chromosome"/>
</dbReference>
<dbReference type="InterPro" id="IPR013014">
    <property type="entry name" value="PTS_EIIC_2"/>
</dbReference>
<proteinExistence type="predicted"/>
<dbReference type="EMBL" id="CP019699">
    <property type="protein sequence ID" value="AQS56137.1"/>
    <property type="molecule type" value="Genomic_DNA"/>
</dbReference>
<feature type="transmembrane region" description="Helical" evidence="9">
    <location>
        <begin position="39"/>
        <end position="59"/>
    </location>
</feature>
<dbReference type="STRING" id="1471761.B0W44_10535"/>
<evidence type="ECO:0000256" key="3">
    <source>
        <dbReference type="ARBA" id="ARBA00022475"/>
    </source>
</evidence>
<evidence type="ECO:0000256" key="2">
    <source>
        <dbReference type="ARBA" id="ARBA00022448"/>
    </source>
</evidence>
<feature type="transmembrane region" description="Helical" evidence="9">
    <location>
        <begin position="289"/>
        <end position="322"/>
    </location>
</feature>
<keyword evidence="5" id="KW-0598">Phosphotransferase system</keyword>
<reference evidence="11 12" key="1">
    <citation type="journal article" date="2015" name="Int. J. Syst. Evol. Microbiol.">
        <title>Novibacillus thermophilus gen. nov., sp. nov., a Gram-staining-negative and moderately thermophilic member of the family Thermoactinomycetaceae.</title>
        <authorList>
            <person name="Yang G."/>
            <person name="Chen J."/>
            <person name="Zhou S."/>
        </authorList>
    </citation>
    <scope>NUCLEOTIDE SEQUENCE [LARGE SCALE GENOMIC DNA]</scope>
    <source>
        <strain evidence="11 12">SG-1</strain>
    </source>
</reference>
<evidence type="ECO:0000256" key="6">
    <source>
        <dbReference type="ARBA" id="ARBA00022692"/>
    </source>
</evidence>
<dbReference type="RefSeq" id="WP_077719997.1">
    <property type="nucleotide sequence ID" value="NZ_CP019699.1"/>
</dbReference>
<dbReference type="PANTHER" id="PTHR37324:SF2">
    <property type="entry name" value="PTS SYSTEM GALACTITOL-SPECIFIC EIIC COMPONENT"/>
    <property type="match status" value="1"/>
</dbReference>
<evidence type="ECO:0000256" key="5">
    <source>
        <dbReference type="ARBA" id="ARBA00022683"/>
    </source>
</evidence>
<feature type="transmembrane region" description="Helical" evidence="9">
    <location>
        <begin position="79"/>
        <end position="112"/>
    </location>
</feature>
<keyword evidence="7 9" id="KW-1133">Transmembrane helix</keyword>
<keyword evidence="3" id="KW-1003">Cell membrane</keyword>
<organism evidence="11 12">
    <name type="scientific">Novibacillus thermophilus</name>
    <dbReference type="NCBI Taxonomy" id="1471761"/>
    <lineage>
        <taxon>Bacteria</taxon>
        <taxon>Bacillati</taxon>
        <taxon>Bacillota</taxon>
        <taxon>Bacilli</taxon>
        <taxon>Bacillales</taxon>
        <taxon>Thermoactinomycetaceae</taxon>
        <taxon>Novibacillus</taxon>
    </lineage>
</organism>
<dbReference type="OrthoDB" id="9787936at2"/>